<reference evidence="1 2" key="2">
    <citation type="journal article" date="2022" name="Mol. Ecol. Resour.">
        <title>The genomes of chicory, endive, great burdock and yacon provide insights into Asteraceae paleo-polyploidization history and plant inulin production.</title>
        <authorList>
            <person name="Fan W."/>
            <person name="Wang S."/>
            <person name="Wang H."/>
            <person name="Wang A."/>
            <person name="Jiang F."/>
            <person name="Liu H."/>
            <person name="Zhao H."/>
            <person name="Xu D."/>
            <person name="Zhang Y."/>
        </authorList>
    </citation>
    <scope>NUCLEOTIDE SEQUENCE [LARGE SCALE GENOMIC DNA]</scope>
    <source>
        <strain evidence="2">cv. Punajuju</strain>
        <tissue evidence="1">Leaves</tissue>
    </source>
</reference>
<protein>
    <submittedName>
        <fullName evidence="1">Uncharacterized protein</fullName>
    </submittedName>
</protein>
<evidence type="ECO:0000313" key="2">
    <source>
        <dbReference type="Proteomes" id="UP001055811"/>
    </source>
</evidence>
<gene>
    <name evidence="1" type="ORF">L2E82_15350</name>
</gene>
<accession>A0ACB9F344</accession>
<dbReference type="EMBL" id="CM042011">
    <property type="protein sequence ID" value="KAI3765320.1"/>
    <property type="molecule type" value="Genomic_DNA"/>
</dbReference>
<comment type="caution">
    <text evidence="1">The sequence shown here is derived from an EMBL/GenBank/DDBJ whole genome shotgun (WGS) entry which is preliminary data.</text>
</comment>
<evidence type="ECO:0000313" key="1">
    <source>
        <dbReference type="EMBL" id="KAI3765320.1"/>
    </source>
</evidence>
<proteinExistence type="predicted"/>
<sequence>MCTWVSKSKDSISMMGSWSEKLYWAVVFGGEEEDDQMKLFSLSFARVEILSEFLTGGVYWNLKKKKMLWGDGGNVNKYSGIMNNVNQVLGGDGAQVGFDGKKDVDRVHGDERISETSCVSSDSLSRPLGFEKRVDDPVIPVPTRLRQ</sequence>
<name>A0ACB9F344_CICIN</name>
<dbReference type="Proteomes" id="UP001055811">
    <property type="component" value="Linkage Group LG03"/>
</dbReference>
<organism evidence="1 2">
    <name type="scientific">Cichorium intybus</name>
    <name type="common">Chicory</name>
    <dbReference type="NCBI Taxonomy" id="13427"/>
    <lineage>
        <taxon>Eukaryota</taxon>
        <taxon>Viridiplantae</taxon>
        <taxon>Streptophyta</taxon>
        <taxon>Embryophyta</taxon>
        <taxon>Tracheophyta</taxon>
        <taxon>Spermatophyta</taxon>
        <taxon>Magnoliopsida</taxon>
        <taxon>eudicotyledons</taxon>
        <taxon>Gunneridae</taxon>
        <taxon>Pentapetalae</taxon>
        <taxon>asterids</taxon>
        <taxon>campanulids</taxon>
        <taxon>Asterales</taxon>
        <taxon>Asteraceae</taxon>
        <taxon>Cichorioideae</taxon>
        <taxon>Cichorieae</taxon>
        <taxon>Cichoriinae</taxon>
        <taxon>Cichorium</taxon>
    </lineage>
</organism>
<keyword evidence="2" id="KW-1185">Reference proteome</keyword>
<reference evidence="2" key="1">
    <citation type="journal article" date="2022" name="Mol. Ecol. Resour.">
        <title>The genomes of chicory, endive, great burdock and yacon provide insights into Asteraceae palaeo-polyploidization history and plant inulin production.</title>
        <authorList>
            <person name="Fan W."/>
            <person name="Wang S."/>
            <person name="Wang H."/>
            <person name="Wang A."/>
            <person name="Jiang F."/>
            <person name="Liu H."/>
            <person name="Zhao H."/>
            <person name="Xu D."/>
            <person name="Zhang Y."/>
        </authorList>
    </citation>
    <scope>NUCLEOTIDE SEQUENCE [LARGE SCALE GENOMIC DNA]</scope>
    <source>
        <strain evidence="2">cv. Punajuju</strain>
    </source>
</reference>